<protein>
    <recommendedName>
        <fullName evidence="3">Erythromycin esterase homolog</fullName>
    </recommendedName>
</protein>
<dbReference type="OrthoDB" id="1112626at2"/>
<dbReference type="EMBL" id="FWXO01000003">
    <property type="protein sequence ID" value="SMC64995.1"/>
    <property type="molecule type" value="Genomic_DNA"/>
</dbReference>
<evidence type="ECO:0008006" key="3">
    <source>
        <dbReference type="Google" id="ProtNLM"/>
    </source>
</evidence>
<proteinExistence type="predicted"/>
<organism evidence="1 2">
    <name type="scientific">Cellulophaga tyrosinoxydans</name>
    <dbReference type="NCBI Taxonomy" id="504486"/>
    <lineage>
        <taxon>Bacteria</taxon>
        <taxon>Pseudomonadati</taxon>
        <taxon>Bacteroidota</taxon>
        <taxon>Flavobacteriia</taxon>
        <taxon>Flavobacteriales</taxon>
        <taxon>Flavobacteriaceae</taxon>
        <taxon>Cellulophaga</taxon>
    </lineage>
</organism>
<name>A0A1W2AWB4_9FLAO</name>
<reference evidence="1 2" key="1">
    <citation type="submission" date="2017-04" db="EMBL/GenBank/DDBJ databases">
        <authorList>
            <person name="Afonso C.L."/>
            <person name="Miller P.J."/>
            <person name="Scott M.A."/>
            <person name="Spackman E."/>
            <person name="Goraichik I."/>
            <person name="Dimitrov K.M."/>
            <person name="Suarez D.L."/>
            <person name="Swayne D.E."/>
        </authorList>
    </citation>
    <scope>NUCLEOTIDE SEQUENCE [LARGE SCALE GENOMIC DNA]</scope>
    <source>
        <strain evidence="1 2">DSM 21164</strain>
    </source>
</reference>
<gene>
    <name evidence="1" type="ORF">SAMN05660703_2275</name>
</gene>
<dbReference type="RefSeq" id="WP_084061599.1">
    <property type="nucleotide sequence ID" value="NZ_FWXO01000003.1"/>
</dbReference>
<keyword evidence="2" id="KW-1185">Reference proteome</keyword>
<sequence>MNKLVVVLFAFVCFIMYPQSKTDYLKNNRFDVTSETFTFPETNFTIIGFGAYHGSAKTYEAEINILKSLKAQSNLDYYFPEVNFSQAFFYQKYLETGDENLLKELVLAFQTIVNQEGTIETFEHWKKLRALNQAYPKNPIKILGCDVVSEYKFPIMHILQLTETIENWPLKDELAAQIQDSSTNLSTNNEVVKNLLKNFVIDYETNKTQYAPQIKDTVSLHHILKNIQYTFERKIPREQLIFDNYVTLKEVYSLADKKQFFKYGFFHIEKEREENFPSFFTRLIEEKVYPRAKIITVMGYFSKSEVLWNKVYDENGDYVSFKTEKGFGIGDYWKEYFKGIRYLKKNKLSDMTLYKLNNNNTPYAVGTDLIEVKLFLKTSNRKVLKGKSTTNFIDYAVLIENSKNQTPIEELR</sequence>
<evidence type="ECO:0000313" key="2">
    <source>
        <dbReference type="Proteomes" id="UP000192360"/>
    </source>
</evidence>
<accession>A0A1W2AWB4</accession>
<dbReference type="Proteomes" id="UP000192360">
    <property type="component" value="Unassembled WGS sequence"/>
</dbReference>
<evidence type="ECO:0000313" key="1">
    <source>
        <dbReference type="EMBL" id="SMC64995.1"/>
    </source>
</evidence>
<dbReference type="AlphaFoldDB" id="A0A1W2AWB4"/>
<dbReference type="STRING" id="504486.SAMN05660703_2275"/>
<dbReference type="SUPFAM" id="SSF159501">
    <property type="entry name" value="EreA/ChaN-like"/>
    <property type="match status" value="1"/>
</dbReference>